<keyword evidence="2" id="KW-1185">Reference proteome</keyword>
<evidence type="ECO:0000313" key="2">
    <source>
        <dbReference type="Proteomes" id="UP001566331"/>
    </source>
</evidence>
<sequence>MNIVIRKLSVKNPGVFVKAASLVVPLEDREYLVDDSMSESGLEDYVFIAQLCSVMSVFWLLGEVGVEYARLSLNKQREIAEVVIRNATPADQFEWAREKLGYRLCNSFGEVSNANPNADFAFYTARHVCAGRILGPDRVEIYDPETAEAEEYSLDDARILYFNHSSSYLYEWNG</sequence>
<organism evidence="1 2">
    <name type="scientific">Luteimonas salinilitoris</name>
    <dbReference type="NCBI Taxonomy" id="3237697"/>
    <lineage>
        <taxon>Bacteria</taxon>
        <taxon>Pseudomonadati</taxon>
        <taxon>Pseudomonadota</taxon>
        <taxon>Gammaproteobacteria</taxon>
        <taxon>Lysobacterales</taxon>
        <taxon>Lysobacteraceae</taxon>
        <taxon>Luteimonas</taxon>
    </lineage>
</organism>
<proteinExistence type="predicted"/>
<gene>
    <name evidence="1" type="ORF">AB6713_09035</name>
</gene>
<comment type="caution">
    <text evidence="1">The sequence shown here is derived from an EMBL/GenBank/DDBJ whole genome shotgun (WGS) entry which is preliminary data.</text>
</comment>
<reference evidence="1 2" key="1">
    <citation type="submission" date="2024-07" db="EMBL/GenBank/DDBJ databases">
        <title>Luteimonas salilacus sp. nov., isolated from the shore soil of Salt Lake in Tibet of China.</title>
        <authorList>
            <person name="Zhang X."/>
            <person name="Li A."/>
        </authorList>
    </citation>
    <scope>NUCLEOTIDE SEQUENCE [LARGE SCALE GENOMIC DNA]</scope>
    <source>
        <strain evidence="1 2">B3-2-R+30</strain>
    </source>
</reference>
<dbReference type="RefSeq" id="WP_370564423.1">
    <property type="nucleotide sequence ID" value="NZ_JBFWIB010000008.1"/>
</dbReference>
<accession>A0ABV4HPU3</accession>
<protein>
    <submittedName>
        <fullName evidence="1">Uncharacterized protein</fullName>
    </submittedName>
</protein>
<dbReference type="Proteomes" id="UP001566331">
    <property type="component" value="Unassembled WGS sequence"/>
</dbReference>
<evidence type="ECO:0000313" key="1">
    <source>
        <dbReference type="EMBL" id="MEZ0474762.1"/>
    </source>
</evidence>
<dbReference type="EMBL" id="JBFWIC010000010">
    <property type="protein sequence ID" value="MEZ0474762.1"/>
    <property type="molecule type" value="Genomic_DNA"/>
</dbReference>
<name>A0ABV4HPU3_9GAMM</name>